<dbReference type="PROSITE" id="PS51688">
    <property type="entry name" value="ICA"/>
    <property type="match status" value="1"/>
</dbReference>
<keyword evidence="3" id="KW-0175">Coiled coil</keyword>
<dbReference type="RefSeq" id="YP_010738405.1">
    <property type="nucleotide sequence ID" value="NC_073027.1"/>
</dbReference>
<dbReference type="KEGG" id="vg:79585776"/>
<keyword evidence="2" id="KW-1227">Viral tail protein</keyword>
<feature type="coiled-coil region" evidence="3">
    <location>
        <begin position="695"/>
        <end position="722"/>
    </location>
</feature>
<dbReference type="Pfam" id="PF13884">
    <property type="entry name" value="Peptidase_S74"/>
    <property type="match status" value="1"/>
</dbReference>
<evidence type="ECO:0000313" key="6">
    <source>
        <dbReference type="Proteomes" id="UP001056518"/>
    </source>
</evidence>
<dbReference type="InterPro" id="IPR030392">
    <property type="entry name" value="S74_ICA"/>
</dbReference>
<organism evidence="5 6">
    <name type="scientific">Stenotrophomonas phage A1432</name>
    <dbReference type="NCBI Taxonomy" id="2930315"/>
    <lineage>
        <taxon>Viruses</taxon>
        <taxon>Duplodnaviria</taxon>
        <taxon>Heunggongvirae</taxon>
        <taxon>Uroviricota</taxon>
        <taxon>Caudoviricetes</taxon>
        <taxon>Mesyanzhinovviridae</taxon>
        <taxon>Bradleyvirinae</taxon>
        <taxon>Ghuizhouvirus</taxon>
        <taxon>Ghuizhouvirus A1432</taxon>
    </lineage>
</organism>
<evidence type="ECO:0000256" key="3">
    <source>
        <dbReference type="SAM" id="Coils"/>
    </source>
</evidence>
<sequence length="722" mass="76377">MADIKFSQLGAAAALTGAEIIPLVQGGVNVRATVSALGSFLGTGYVSKTATEDIGGVKTFTDISNWNLSAQGRIIYGEPGGNMTGITMYRGAWATNLARRGDIRVRATDMLLGVGAAADNAAPVNFVSVGPDFFRPTVPALWNLGTSGNAWLNTFTAELTLTGDAAALSRSRTSLGAVGTTGDETIAGIKTFSSGIRLSGTNVAEFGSGTLIAGIRGDATGNLLLGAEATGGAGAVYIRPAGVGSSANQTVFAKSGVVTFAAKSVHTLGARMGVDQTLELGGAGATLRGNGTGSLVIGSAGPSTGGLILLRPQGDQVATNQVTVYTNGAMDFSGDAASKRATCTSLNAFNLNATQTVGGLTTFSSEVRIQSAAPGFWLDESDGTNGFFAVVDSGVMQLQVRAPGFGSYVRQMLQVSASGGTFGMGGDLVRPLVDNAQALGATNYRFTQVSATNGTINTSDERLKTPLEHMTDAEESAFLEISELPMKWKWLARQEDEGDAARLHAGPGVQSAMAIMEKYELEPFNYSAFCYDSWPAQAEQWREWPAQAEEVDEWPEVPERWDDIPAVEAVWADIPEIPAVWDETPEIPAVWQDVEAVYDDTTGEEITPAHRVLVKEGTPATRTLIQEAIPARRELVREAQPARREFIHAAIPAGRVVTKEAVEAGRELVQAAVEAGDRYSFRVSELQAWILAAMARRDRRVREQVEARMTALEARLAALEAK</sequence>
<dbReference type="GeneID" id="79585776"/>
<protein>
    <submittedName>
        <fullName evidence="5">Tail fiber domain-containing protein</fullName>
    </submittedName>
</protein>
<evidence type="ECO:0000259" key="4">
    <source>
        <dbReference type="PROSITE" id="PS51688"/>
    </source>
</evidence>
<feature type="domain" description="Peptidase S74" evidence="4">
    <location>
        <begin position="459"/>
        <end position="716"/>
    </location>
</feature>
<evidence type="ECO:0000256" key="1">
    <source>
        <dbReference type="ARBA" id="ARBA00004328"/>
    </source>
</evidence>
<dbReference type="GO" id="GO:0098015">
    <property type="term" value="C:virus tail"/>
    <property type="evidence" value="ECO:0007669"/>
    <property type="project" value="UniProtKB-KW"/>
</dbReference>
<name>A0A9E7N3S0_9CAUD</name>
<evidence type="ECO:0000313" key="5">
    <source>
        <dbReference type="EMBL" id="UTC27950.1"/>
    </source>
</evidence>
<dbReference type="Gene3D" id="6.10.140.2190">
    <property type="match status" value="1"/>
</dbReference>
<dbReference type="Gene3D" id="1.10.10.10">
    <property type="entry name" value="Winged helix-like DNA-binding domain superfamily/Winged helix DNA-binding domain"/>
    <property type="match status" value="1"/>
</dbReference>
<evidence type="ECO:0000256" key="2">
    <source>
        <dbReference type="ARBA" id="ARBA00022732"/>
    </source>
</evidence>
<dbReference type="Proteomes" id="UP001056518">
    <property type="component" value="Segment"/>
</dbReference>
<reference evidence="5" key="1">
    <citation type="submission" date="2022-03" db="EMBL/GenBank/DDBJ databases">
        <authorList>
            <person name="Xu M."/>
        </authorList>
    </citation>
    <scope>NUCLEOTIDE SEQUENCE</scope>
</reference>
<keyword evidence="2" id="KW-0946">Virion</keyword>
<accession>A0A9E7N3S0</accession>
<proteinExistence type="predicted"/>
<dbReference type="EMBL" id="ON005621">
    <property type="protein sequence ID" value="UTC27950.1"/>
    <property type="molecule type" value="Genomic_DNA"/>
</dbReference>
<comment type="subcellular location">
    <subcellularLocation>
        <location evidence="1">Virion</location>
    </subcellularLocation>
</comment>
<dbReference type="InterPro" id="IPR036388">
    <property type="entry name" value="WH-like_DNA-bd_sf"/>
</dbReference>
<keyword evidence="6" id="KW-1185">Reference proteome</keyword>